<accession>A0A1V9YUS0</accession>
<reference evidence="1 2" key="1">
    <citation type="journal article" date="2014" name="Genome Biol. Evol.">
        <title>The secreted proteins of Achlya hypogyna and Thraustotheca clavata identify the ancestral oomycete secretome and reveal gene acquisitions by horizontal gene transfer.</title>
        <authorList>
            <person name="Misner I."/>
            <person name="Blouin N."/>
            <person name="Leonard G."/>
            <person name="Richards T.A."/>
            <person name="Lane C.E."/>
        </authorList>
    </citation>
    <scope>NUCLEOTIDE SEQUENCE [LARGE SCALE GENOMIC DNA]</scope>
    <source>
        <strain evidence="1 2">ATCC 48635</strain>
    </source>
</reference>
<dbReference type="PANTHER" id="PTHR46586">
    <property type="entry name" value="ANKYRIN REPEAT-CONTAINING PROTEIN"/>
    <property type="match status" value="1"/>
</dbReference>
<gene>
    <name evidence="1" type="ORF">ACHHYP_06291</name>
</gene>
<sequence>MSAWHTLLEQPDVFAVVTAFQPGLPAALAKESRRHQKILHDLCFRHNPWLVQYEAQPVFHCRVLFKLVEENKLALAHRLLKAAPALQSPSGDFPYLYALDTAARLGDLPLLCALHVRGLGLATTGAMDAAAANGRLDIVHFLHAHRREGCSAEAMVKAWKGQHTDVVDFLEATYPQFACSKKRHWQHVVRAWSSKAKGLLVAPATGA</sequence>
<proteinExistence type="predicted"/>
<keyword evidence="2" id="KW-1185">Reference proteome</keyword>
<evidence type="ECO:0000313" key="1">
    <source>
        <dbReference type="EMBL" id="OQR89437.1"/>
    </source>
</evidence>
<dbReference type="PANTHER" id="PTHR46586:SF3">
    <property type="entry name" value="ANKYRIN REPEAT-CONTAINING PROTEIN"/>
    <property type="match status" value="1"/>
</dbReference>
<dbReference type="Proteomes" id="UP000243579">
    <property type="component" value="Unassembled WGS sequence"/>
</dbReference>
<organism evidence="1 2">
    <name type="scientific">Achlya hypogyna</name>
    <name type="common">Oomycete</name>
    <name type="synonym">Protoachlya hypogyna</name>
    <dbReference type="NCBI Taxonomy" id="1202772"/>
    <lineage>
        <taxon>Eukaryota</taxon>
        <taxon>Sar</taxon>
        <taxon>Stramenopiles</taxon>
        <taxon>Oomycota</taxon>
        <taxon>Saprolegniomycetes</taxon>
        <taxon>Saprolegniales</taxon>
        <taxon>Achlyaceae</taxon>
        <taxon>Achlya</taxon>
    </lineage>
</organism>
<dbReference type="OrthoDB" id="66638at2759"/>
<evidence type="ECO:0000313" key="2">
    <source>
        <dbReference type="Proteomes" id="UP000243579"/>
    </source>
</evidence>
<name>A0A1V9YUS0_ACHHY</name>
<dbReference type="InterPro" id="IPR052050">
    <property type="entry name" value="SecEffector_AnkRepeat"/>
</dbReference>
<comment type="caution">
    <text evidence="1">The sequence shown here is derived from an EMBL/GenBank/DDBJ whole genome shotgun (WGS) entry which is preliminary data.</text>
</comment>
<dbReference type="EMBL" id="JNBR01000820">
    <property type="protein sequence ID" value="OQR89437.1"/>
    <property type="molecule type" value="Genomic_DNA"/>
</dbReference>
<protein>
    <submittedName>
        <fullName evidence="1">Uncharacterized protein</fullName>
    </submittedName>
</protein>
<dbReference type="AlphaFoldDB" id="A0A1V9YUS0"/>